<comment type="subunit">
    <text evidence="7">Homodimer.</text>
</comment>
<keyword evidence="14" id="KW-1185">Reference proteome</keyword>
<evidence type="ECO:0000256" key="11">
    <source>
        <dbReference type="ARBA" id="ARBA00022842"/>
    </source>
</evidence>
<dbReference type="STRING" id="1754190.A0A1Y2CFJ5"/>
<dbReference type="EMBL" id="MCOG01000110">
    <property type="protein sequence ID" value="ORY45833.1"/>
    <property type="molecule type" value="Genomic_DNA"/>
</dbReference>
<comment type="cofactor">
    <cofactor evidence="2">
        <name>Mn(2+)</name>
        <dbReference type="ChEBI" id="CHEBI:29035"/>
    </cofactor>
</comment>
<dbReference type="EC" id="3.1.3.89" evidence="8"/>
<evidence type="ECO:0000313" key="14">
    <source>
        <dbReference type="Proteomes" id="UP000193920"/>
    </source>
</evidence>
<organism evidence="13 14">
    <name type="scientific">Neocallimastix californiae</name>
    <dbReference type="NCBI Taxonomy" id="1754190"/>
    <lineage>
        <taxon>Eukaryota</taxon>
        <taxon>Fungi</taxon>
        <taxon>Fungi incertae sedis</taxon>
        <taxon>Chytridiomycota</taxon>
        <taxon>Chytridiomycota incertae sedis</taxon>
        <taxon>Neocallimastigomycetes</taxon>
        <taxon>Neocallimastigales</taxon>
        <taxon>Neocallimastigaceae</taxon>
        <taxon>Neocallimastix</taxon>
    </lineage>
</organism>
<dbReference type="AlphaFoldDB" id="A0A1Y2CFJ5"/>
<evidence type="ECO:0000256" key="10">
    <source>
        <dbReference type="ARBA" id="ARBA00022801"/>
    </source>
</evidence>
<sequence>MDKITSVLEFMHICENLKTTKRTGWVNAKITNPESISDHMHRMGVLAMLIKDDTLNKDKCVKMSIVHDLGESLVGDITPFSGVSKEDKFQREKEAFMNLCNKIDNKEAGEEILSLWLEFEEKKTPEAILVNNLDKFEMILQAYEYEKSKLIYIEFI</sequence>
<comment type="similarity">
    <text evidence="6">Belongs to the HDDC2 family.</text>
</comment>
<comment type="cofactor">
    <cofactor evidence="3">
        <name>Co(2+)</name>
        <dbReference type="ChEBI" id="CHEBI:48828"/>
    </cofactor>
</comment>
<comment type="cofactor">
    <cofactor evidence="4">
        <name>Mg(2+)</name>
        <dbReference type="ChEBI" id="CHEBI:18420"/>
    </cofactor>
</comment>
<dbReference type="GO" id="GO:0002953">
    <property type="term" value="F:5'-deoxynucleotidase activity"/>
    <property type="evidence" value="ECO:0007669"/>
    <property type="project" value="UniProtKB-EC"/>
</dbReference>
<keyword evidence="10" id="KW-0378">Hydrolase</keyword>
<evidence type="ECO:0000313" key="13">
    <source>
        <dbReference type="EMBL" id="ORY45833.1"/>
    </source>
</evidence>
<dbReference type="GO" id="GO:0046872">
    <property type="term" value="F:metal ion binding"/>
    <property type="evidence" value="ECO:0007669"/>
    <property type="project" value="UniProtKB-KW"/>
</dbReference>
<dbReference type="GO" id="GO:0009159">
    <property type="term" value="P:deoxyribonucleoside monophosphate catabolic process"/>
    <property type="evidence" value="ECO:0007669"/>
    <property type="project" value="UniProtKB-ARBA"/>
</dbReference>
<gene>
    <name evidence="13" type="ORF">LY90DRAFT_416410</name>
</gene>
<evidence type="ECO:0000259" key="12">
    <source>
        <dbReference type="Pfam" id="PF13023"/>
    </source>
</evidence>
<evidence type="ECO:0000256" key="9">
    <source>
        <dbReference type="ARBA" id="ARBA00022723"/>
    </source>
</evidence>
<dbReference type="InterPro" id="IPR006674">
    <property type="entry name" value="HD_domain"/>
</dbReference>
<dbReference type="GO" id="GO:0005737">
    <property type="term" value="C:cytoplasm"/>
    <property type="evidence" value="ECO:0007669"/>
    <property type="project" value="TreeGrafter"/>
</dbReference>
<evidence type="ECO:0000256" key="8">
    <source>
        <dbReference type="ARBA" id="ARBA00012964"/>
    </source>
</evidence>
<evidence type="ECO:0000256" key="4">
    <source>
        <dbReference type="ARBA" id="ARBA00001946"/>
    </source>
</evidence>
<dbReference type="SUPFAM" id="SSF109604">
    <property type="entry name" value="HD-domain/PDEase-like"/>
    <property type="match status" value="1"/>
</dbReference>
<dbReference type="Pfam" id="PF13023">
    <property type="entry name" value="HD_3"/>
    <property type="match status" value="1"/>
</dbReference>
<comment type="caution">
    <text evidence="13">The sequence shown here is derived from an EMBL/GenBank/DDBJ whole genome shotgun (WGS) entry which is preliminary data.</text>
</comment>
<feature type="domain" description="HD" evidence="12">
    <location>
        <begin position="14"/>
        <end position="150"/>
    </location>
</feature>
<dbReference type="InterPro" id="IPR039356">
    <property type="entry name" value="YfbR/HDDC2"/>
</dbReference>
<accession>A0A1Y2CFJ5</accession>
<evidence type="ECO:0000256" key="1">
    <source>
        <dbReference type="ARBA" id="ARBA00001638"/>
    </source>
</evidence>
<evidence type="ECO:0000256" key="5">
    <source>
        <dbReference type="ARBA" id="ARBA00004074"/>
    </source>
</evidence>
<protein>
    <recommendedName>
        <fullName evidence="8">5'-deoxynucleotidase</fullName>
        <ecNumber evidence="8">3.1.3.89</ecNumber>
    </recommendedName>
</protein>
<dbReference type="OrthoDB" id="10254258at2759"/>
<dbReference type="PANTHER" id="PTHR11845:SF13">
    <property type="entry name" value="5'-DEOXYNUCLEOTIDASE HDDC2"/>
    <property type="match status" value="1"/>
</dbReference>
<evidence type="ECO:0000256" key="3">
    <source>
        <dbReference type="ARBA" id="ARBA00001941"/>
    </source>
</evidence>
<evidence type="ECO:0000256" key="2">
    <source>
        <dbReference type="ARBA" id="ARBA00001936"/>
    </source>
</evidence>
<keyword evidence="9" id="KW-0479">Metal-binding</keyword>
<dbReference type="Proteomes" id="UP000193920">
    <property type="component" value="Unassembled WGS sequence"/>
</dbReference>
<reference evidence="13 14" key="1">
    <citation type="submission" date="2016-08" db="EMBL/GenBank/DDBJ databases">
        <title>A Parts List for Fungal Cellulosomes Revealed by Comparative Genomics.</title>
        <authorList>
            <consortium name="DOE Joint Genome Institute"/>
            <person name="Haitjema C.H."/>
            <person name="Gilmore S.P."/>
            <person name="Henske J.K."/>
            <person name="Solomon K.V."/>
            <person name="De Groot R."/>
            <person name="Kuo A."/>
            <person name="Mondo S.J."/>
            <person name="Salamov A.A."/>
            <person name="Labutti K."/>
            <person name="Zhao Z."/>
            <person name="Chiniquy J."/>
            <person name="Barry K."/>
            <person name="Brewer H.M."/>
            <person name="Purvine S.O."/>
            <person name="Wright A.T."/>
            <person name="Boxma B."/>
            <person name="Van Alen T."/>
            <person name="Hackstein J.H."/>
            <person name="Baker S.E."/>
            <person name="Grigoriev I.V."/>
            <person name="O'Malley M.A."/>
        </authorList>
    </citation>
    <scope>NUCLEOTIDE SEQUENCE [LARGE SCALE GENOMIC DNA]</scope>
    <source>
        <strain evidence="13 14">G1</strain>
    </source>
</reference>
<evidence type="ECO:0000256" key="6">
    <source>
        <dbReference type="ARBA" id="ARBA00009999"/>
    </source>
</evidence>
<keyword evidence="11" id="KW-0460">Magnesium</keyword>
<dbReference type="FunFam" id="1.10.3210.10:FF:000011">
    <property type="entry name" value="HD domain-containing protein 2"/>
    <property type="match status" value="1"/>
</dbReference>
<proteinExistence type="inferred from homology"/>
<dbReference type="Gene3D" id="1.10.3210.10">
    <property type="entry name" value="Hypothetical protein af1432"/>
    <property type="match status" value="1"/>
</dbReference>
<evidence type="ECO:0000256" key="7">
    <source>
        <dbReference type="ARBA" id="ARBA00011738"/>
    </source>
</evidence>
<comment type="function">
    <text evidence="5">Catalyzes the dephosphorylation of the nucleoside 5'-monophosphates deoxyadenosine monophosphate (dAMP), deoxycytidine monophosphate (dCMP), deoxyguanosine monophosphate (dGMP) and deoxythymidine monophosphate (dTMP).</text>
</comment>
<comment type="catalytic activity">
    <reaction evidence="1">
        <text>a 2'-deoxyribonucleoside 5'-phosphate + H2O = a 2'-deoxyribonucleoside + phosphate</text>
        <dbReference type="Rhea" id="RHEA:36167"/>
        <dbReference type="ChEBI" id="CHEBI:15377"/>
        <dbReference type="ChEBI" id="CHEBI:18274"/>
        <dbReference type="ChEBI" id="CHEBI:43474"/>
        <dbReference type="ChEBI" id="CHEBI:65317"/>
        <dbReference type="EC" id="3.1.3.89"/>
    </reaction>
</comment>
<dbReference type="PANTHER" id="PTHR11845">
    <property type="entry name" value="5'-DEOXYNUCLEOTIDASE HDDC2"/>
    <property type="match status" value="1"/>
</dbReference>
<name>A0A1Y2CFJ5_9FUNG</name>